<feature type="region of interest" description="Disordered" evidence="1">
    <location>
        <begin position="1"/>
        <end position="60"/>
    </location>
</feature>
<evidence type="ECO:0000313" key="3">
    <source>
        <dbReference type="Proteomes" id="UP000314294"/>
    </source>
</evidence>
<dbReference type="EMBL" id="SRLO01000152">
    <property type="protein sequence ID" value="TNN71262.1"/>
    <property type="molecule type" value="Genomic_DNA"/>
</dbReference>
<evidence type="ECO:0000313" key="2">
    <source>
        <dbReference type="EMBL" id="TNN71262.1"/>
    </source>
</evidence>
<comment type="caution">
    <text evidence="2">The sequence shown here is derived from an EMBL/GenBank/DDBJ whole genome shotgun (WGS) entry which is preliminary data.</text>
</comment>
<protein>
    <submittedName>
        <fullName evidence="2">Uncharacterized protein</fullName>
    </submittedName>
</protein>
<reference evidence="2 3" key="1">
    <citation type="submission" date="2019-03" db="EMBL/GenBank/DDBJ databases">
        <title>First draft genome of Liparis tanakae, snailfish: a comprehensive survey of snailfish specific genes.</title>
        <authorList>
            <person name="Kim W."/>
            <person name="Song I."/>
            <person name="Jeong J.-H."/>
            <person name="Kim D."/>
            <person name="Kim S."/>
            <person name="Ryu S."/>
            <person name="Song J.Y."/>
            <person name="Lee S.K."/>
        </authorList>
    </citation>
    <scope>NUCLEOTIDE SEQUENCE [LARGE SCALE GENOMIC DNA]</scope>
    <source>
        <tissue evidence="2">Muscle</tissue>
    </source>
</reference>
<gene>
    <name evidence="2" type="ORF">EYF80_018464</name>
</gene>
<feature type="compositionally biased region" description="Polar residues" evidence="1">
    <location>
        <begin position="1"/>
        <end position="18"/>
    </location>
</feature>
<evidence type="ECO:0000256" key="1">
    <source>
        <dbReference type="SAM" id="MobiDB-lite"/>
    </source>
</evidence>
<organism evidence="2 3">
    <name type="scientific">Liparis tanakae</name>
    <name type="common">Tanaka's snailfish</name>
    <dbReference type="NCBI Taxonomy" id="230148"/>
    <lineage>
        <taxon>Eukaryota</taxon>
        <taxon>Metazoa</taxon>
        <taxon>Chordata</taxon>
        <taxon>Craniata</taxon>
        <taxon>Vertebrata</taxon>
        <taxon>Euteleostomi</taxon>
        <taxon>Actinopterygii</taxon>
        <taxon>Neopterygii</taxon>
        <taxon>Teleostei</taxon>
        <taxon>Neoteleostei</taxon>
        <taxon>Acanthomorphata</taxon>
        <taxon>Eupercaria</taxon>
        <taxon>Perciformes</taxon>
        <taxon>Cottioidei</taxon>
        <taxon>Cottales</taxon>
        <taxon>Liparidae</taxon>
        <taxon>Liparis</taxon>
    </lineage>
</organism>
<sequence>MCLSSRTQLSALRSNRQQRPPPVQRLLWSSGDGVSSSGQHGREQQEEEEGQPASRYWQHLPHTHGSVTDAALLWCQILNVFAFSHVEFRMQVPVTLNTESLPSFREALIQRLA</sequence>
<name>A0A4Z2I208_9TELE</name>
<dbReference type="AlphaFoldDB" id="A0A4Z2I208"/>
<keyword evidence="3" id="KW-1185">Reference proteome</keyword>
<dbReference type="Proteomes" id="UP000314294">
    <property type="component" value="Unassembled WGS sequence"/>
</dbReference>
<proteinExistence type="predicted"/>
<accession>A0A4Z2I208</accession>